<dbReference type="PANTHER" id="PTHR42254">
    <property type="entry name" value="METALLOPHOS DOMAIN-CONTAINING PROTEIN"/>
    <property type="match status" value="1"/>
</dbReference>
<dbReference type="OMA" id="DGWWVRL"/>
<proteinExistence type="predicted"/>
<reference evidence="1" key="1">
    <citation type="journal article" date="2012" name="Proc. Natl. Acad. Sci. U.S.A.">
        <title>Antigenic diversity is generated by distinct evolutionary mechanisms in African trypanosome species.</title>
        <authorList>
            <person name="Jackson A.P."/>
            <person name="Berry A."/>
            <person name="Aslett M."/>
            <person name="Allison H.C."/>
            <person name="Burton P."/>
            <person name="Vavrova-Anderson J."/>
            <person name="Brown R."/>
            <person name="Browne H."/>
            <person name="Corton N."/>
            <person name="Hauser H."/>
            <person name="Gamble J."/>
            <person name="Gilderthorp R."/>
            <person name="Marcello L."/>
            <person name="McQuillan J."/>
            <person name="Otto T.D."/>
            <person name="Quail M.A."/>
            <person name="Sanders M.J."/>
            <person name="van Tonder A."/>
            <person name="Ginger M.L."/>
            <person name="Field M.C."/>
            <person name="Barry J.D."/>
            <person name="Hertz-Fowler C."/>
            <person name="Berriman M."/>
        </authorList>
    </citation>
    <scope>NUCLEOTIDE SEQUENCE</scope>
    <source>
        <strain evidence="1">Y486</strain>
    </source>
</reference>
<dbReference type="Gene3D" id="3.60.21.10">
    <property type="match status" value="1"/>
</dbReference>
<name>G0U7W1_TRYVY</name>
<dbReference type="AlphaFoldDB" id="G0U7W1"/>
<dbReference type="VEuPathDB" id="TriTrypDB:TvY486_1010140"/>
<evidence type="ECO:0000313" key="1">
    <source>
        <dbReference type="EMBL" id="CCC51969.1"/>
    </source>
</evidence>
<protein>
    <submittedName>
        <fullName evidence="1">Uncharacterized protein</fullName>
    </submittedName>
</protein>
<dbReference type="EMBL" id="HE573026">
    <property type="protein sequence ID" value="CCC51969.1"/>
    <property type="molecule type" value="Genomic_DNA"/>
</dbReference>
<accession>G0U7W1</accession>
<sequence>MFRHCLTRWRTAFVTDVEGDLSYFTRYVEHSKVVAWSGSRLLFRDDTSNFVYGGDAFDRGDDICFARALLEFHDAHKSRVHLILGNRDINKMVFGFPLHEALASSRLSPDAVQRLLFPNVLITGMGVKKALSYGEFLASLGLPPIPNETTLVQWALTHKLGAGRAFECRRGELVKLCSSPVSDENVSRSFLDAARPGGVYYDYLQRGKLAVVVDGVLFVHGSVVDENVGVVPEKCETFDSGSIHNSNIMLRGGSLDDWVSALSEFKEEGFARWSAGRGGLFLRNYAFPYFCVPYSVVVNSIVNSNGPRYLGLGGVEFLNRSGVSVVCGGHQPSGDTPCVVQQPGLLSIAADNSYSAGDDTRGLGVTEVLLEDDGTVCIGGLRSDGSPYSFSSSDRFVGRHIGDGWWVKSQSSTGLYEVQRTFDAYRSKEVQVLTVEEVSARLGSWREPPVDGEVPRKLDLKGPSSLLRALKTKRRPSFRGN</sequence>
<organism evidence="1">
    <name type="scientific">Trypanosoma vivax (strain Y486)</name>
    <dbReference type="NCBI Taxonomy" id="1055687"/>
    <lineage>
        <taxon>Eukaryota</taxon>
        <taxon>Discoba</taxon>
        <taxon>Euglenozoa</taxon>
        <taxon>Kinetoplastea</taxon>
        <taxon>Metakinetoplastina</taxon>
        <taxon>Trypanosomatida</taxon>
        <taxon>Trypanosomatidae</taxon>
        <taxon>Trypanosoma</taxon>
        <taxon>Duttonella</taxon>
    </lineage>
</organism>
<dbReference type="InterPro" id="IPR029052">
    <property type="entry name" value="Metallo-depent_PP-like"/>
</dbReference>
<dbReference type="PANTHER" id="PTHR42254:SF1">
    <property type="entry name" value="CALCINEURIN-LIKE PHOSPHOESTERASE DOMAIN-CONTAINING PROTEIN"/>
    <property type="match status" value="1"/>
</dbReference>
<dbReference type="SUPFAM" id="SSF56300">
    <property type="entry name" value="Metallo-dependent phosphatases"/>
    <property type="match status" value="1"/>
</dbReference>
<gene>
    <name evidence="1" type="ORF">TVY486_1010140</name>
</gene>